<proteinExistence type="predicted"/>
<accession>A0A835UBE7</accession>
<evidence type="ECO:0000256" key="3">
    <source>
        <dbReference type="PROSITE-ProRule" id="PRU00357"/>
    </source>
</evidence>
<dbReference type="PROSITE" id="PS51017">
    <property type="entry name" value="CCT"/>
    <property type="match status" value="1"/>
</dbReference>
<dbReference type="SMR" id="A0A835UBE7"/>
<dbReference type="GO" id="GO:0003700">
    <property type="term" value="F:DNA-binding transcription factor activity"/>
    <property type="evidence" value="ECO:0007669"/>
    <property type="project" value="TreeGrafter"/>
</dbReference>
<protein>
    <recommendedName>
        <fullName evidence="5">CCT domain-containing protein</fullName>
    </recommendedName>
</protein>
<dbReference type="InterPro" id="IPR045281">
    <property type="entry name" value="CONSTANS-like"/>
</dbReference>
<evidence type="ECO:0000256" key="4">
    <source>
        <dbReference type="SAM" id="MobiDB-lite"/>
    </source>
</evidence>
<feature type="region of interest" description="Disordered" evidence="4">
    <location>
        <begin position="1"/>
        <end position="50"/>
    </location>
</feature>
<dbReference type="InterPro" id="IPR010402">
    <property type="entry name" value="CCT_domain"/>
</dbReference>
<evidence type="ECO:0000256" key="2">
    <source>
        <dbReference type="ARBA" id="ARBA00023242"/>
    </source>
</evidence>
<gene>
    <name evidence="6" type="ORF">HPP92_024370</name>
</gene>
<sequence length="276" mass="29975">MEHPTVPNRAAHPKKLNLRRRPSSSMASSSGTNKTTEPSGQTAAALPSHSSVTRECESCRNAPGIPFCRVEWSFLCPGCASVVHANSWVVSVTPNSNPNANLPHFPYCPFPYPYPFANPNSDPNAVVHLSSEDDDLSPADLGAASGARGRRMAPGVAASYRRLECVMRYREKRKSRRFEKTVRYENRRAYAELRPRVDGKFARREGGEEVGPLDVLGVDPGSEVGENVKGEEIAAGYMGMDGISQLKPDSGGGLAEMVAGDEVLGQPDFIEDVRFP</sequence>
<comment type="caution">
    <text evidence="6">The sequence shown here is derived from an EMBL/GenBank/DDBJ whole genome shotgun (WGS) entry which is preliminary data.</text>
</comment>
<reference evidence="6 7" key="1">
    <citation type="journal article" date="2020" name="Nat. Food">
        <title>A phased Vanilla planifolia genome enables genetic improvement of flavour and production.</title>
        <authorList>
            <person name="Hasing T."/>
            <person name="Tang H."/>
            <person name="Brym M."/>
            <person name="Khazi F."/>
            <person name="Huang T."/>
            <person name="Chambers A.H."/>
        </authorList>
    </citation>
    <scope>NUCLEOTIDE SEQUENCE [LARGE SCALE GENOMIC DNA]</scope>
    <source>
        <tissue evidence="6">Leaf</tissue>
    </source>
</reference>
<feature type="compositionally biased region" description="Basic residues" evidence="4">
    <location>
        <begin position="11"/>
        <end position="22"/>
    </location>
</feature>
<dbReference type="GO" id="GO:0009909">
    <property type="term" value="P:regulation of flower development"/>
    <property type="evidence" value="ECO:0007669"/>
    <property type="project" value="InterPro"/>
</dbReference>
<dbReference type="AlphaFoldDB" id="A0A835UBE7"/>
<evidence type="ECO:0000256" key="1">
    <source>
        <dbReference type="ARBA" id="ARBA00004123"/>
    </source>
</evidence>
<feature type="domain" description="CCT" evidence="5">
    <location>
        <begin position="162"/>
        <end position="204"/>
    </location>
</feature>
<feature type="compositionally biased region" description="Polar residues" evidence="4">
    <location>
        <begin position="31"/>
        <end position="50"/>
    </location>
</feature>
<dbReference type="EMBL" id="JADCNL010000013">
    <property type="protein sequence ID" value="KAG0455078.1"/>
    <property type="molecule type" value="Genomic_DNA"/>
</dbReference>
<keyword evidence="7" id="KW-1185">Reference proteome</keyword>
<dbReference type="GO" id="GO:0005634">
    <property type="term" value="C:nucleus"/>
    <property type="evidence" value="ECO:0007669"/>
    <property type="project" value="UniProtKB-SubCell"/>
</dbReference>
<keyword evidence="2 3" id="KW-0539">Nucleus</keyword>
<evidence type="ECO:0000259" key="5">
    <source>
        <dbReference type="PROSITE" id="PS51017"/>
    </source>
</evidence>
<name>A0A835UBE7_VANPL</name>
<evidence type="ECO:0000313" key="6">
    <source>
        <dbReference type="EMBL" id="KAG0455078.1"/>
    </source>
</evidence>
<dbReference type="Pfam" id="PF06203">
    <property type="entry name" value="CCT"/>
    <property type="match status" value="1"/>
</dbReference>
<organism evidence="6 7">
    <name type="scientific">Vanilla planifolia</name>
    <name type="common">Vanilla</name>
    <dbReference type="NCBI Taxonomy" id="51239"/>
    <lineage>
        <taxon>Eukaryota</taxon>
        <taxon>Viridiplantae</taxon>
        <taxon>Streptophyta</taxon>
        <taxon>Embryophyta</taxon>
        <taxon>Tracheophyta</taxon>
        <taxon>Spermatophyta</taxon>
        <taxon>Magnoliopsida</taxon>
        <taxon>Liliopsida</taxon>
        <taxon>Asparagales</taxon>
        <taxon>Orchidaceae</taxon>
        <taxon>Vanilloideae</taxon>
        <taxon>Vanilleae</taxon>
        <taxon>Vanilla</taxon>
    </lineage>
</organism>
<comment type="subcellular location">
    <subcellularLocation>
        <location evidence="1 3">Nucleus</location>
    </subcellularLocation>
</comment>
<dbReference type="PANTHER" id="PTHR31319">
    <property type="entry name" value="ZINC FINGER PROTEIN CONSTANS-LIKE 4"/>
    <property type="match status" value="1"/>
</dbReference>
<dbReference type="Proteomes" id="UP000636800">
    <property type="component" value="Chromosome 13"/>
</dbReference>
<evidence type="ECO:0000313" key="7">
    <source>
        <dbReference type="Proteomes" id="UP000636800"/>
    </source>
</evidence>
<dbReference type="PANTHER" id="PTHR31319:SF53">
    <property type="entry name" value="ZINC FINGER PROTEIN CONSTANS-LIKE 5"/>
    <property type="match status" value="1"/>
</dbReference>